<proteinExistence type="inferred from homology"/>
<dbReference type="Gene3D" id="2.40.160.200">
    <property type="entry name" value="LURP1-related"/>
    <property type="match status" value="1"/>
</dbReference>
<dbReference type="Pfam" id="PF14223">
    <property type="entry name" value="Retrotran_gag_2"/>
    <property type="match status" value="1"/>
</dbReference>
<dbReference type="SUPFAM" id="SSF54518">
    <property type="entry name" value="Tubby C-terminal domain-like"/>
    <property type="match status" value="1"/>
</dbReference>
<dbReference type="PANTHER" id="PTHR31087:SF85">
    <property type="entry name" value="PROTEIN LURP-ONE-RELATED 7"/>
    <property type="match status" value="1"/>
</dbReference>
<evidence type="ECO:0008006" key="5">
    <source>
        <dbReference type="Google" id="ProtNLM"/>
    </source>
</evidence>
<comment type="similarity">
    <text evidence="1">Belongs to the LOR family.</text>
</comment>
<dbReference type="EMBL" id="BAABME010006663">
    <property type="protein sequence ID" value="GAA0168963.1"/>
    <property type="molecule type" value="Genomic_DNA"/>
</dbReference>
<dbReference type="AlphaFoldDB" id="A0AAV3R240"/>
<evidence type="ECO:0000256" key="1">
    <source>
        <dbReference type="ARBA" id="ARBA00005437"/>
    </source>
</evidence>
<dbReference type="InterPro" id="IPR007612">
    <property type="entry name" value="LOR"/>
</dbReference>
<sequence>MASSSSDGPPIPVFAGNKYEHWSVKMKIFLQCQGLWEFVESGYKVPDEEEALNENMRKDATALSYIQQGLSDDQFDKIIEATTAKEAWDILKNQNNNVAQTRTPVDNDANASQIVVAHPPPGVVPMQQMSTGYHNYPVAVPFQNGHSYPPHAGYPHYPSQPAFLYPSNSMQAPPGYPAYSPVYQHGGGYGYPVPPMQFAGGSLVAKLGKVANKVEQMSGVKITGNSTGQQMGHPMPHQMSGTPHSLPPPALPSTTSSGGTMPPSLPRLEGDMSLAVVIPHTSSGETSGHKGAIIGQQFVSSHTINLRVTRKMFAPGEGNFDITDSDGKLLFSVKGKLFSMHDKRTMYDAYGNPLVTFCSKSMSMHDKWYAYRGDSTKSAKLFDAKRSSLSMMQLKASLDVTLTCNGENNAKGKKCDFKVKGGWSDKSFTVHSTDTNSIVAEMSVELNLQSIILDRDTYVVTVYPKIDYAFISSLLVIFDGIVEDDKGGTSKYKMFLRR</sequence>
<evidence type="ECO:0000313" key="3">
    <source>
        <dbReference type="EMBL" id="GAA0168963.1"/>
    </source>
</evidence>
<feature type="compositionally biased region" description="Low complexity" evidence="2">
    <location>
        <begin position="252"/>
        <end position="262"/>
    </location>
</feature>
<keyword evidence="4" id="KW-1185">Reference proteome</keyword>
<dbReference type="Pfam" id="PF04525">
    <property type="entry name" value="LOR"/>
    <property type="match status" value="1"/>
</dbReference>
<dbReference type="InterPro" id="IPR038595">
    <property type="entry name" value="LOR_sf"/>
</dbReference>
<gene>
    <name evidence="3" type="ORF">LIER_23547</name>
</gene>
<name>A0AAV3R240_LITER</name>
<organism evidence="3 4">
    <name type="scientific">Lithospermum erythrorhizon</name>
    <name type="common">Purple gromwell</name>
    <name type="synonym">Lithospermum officinale var. erythrorhizon</name>
    <dbReference type="NCBI Taxonomy" id="34254"/>
    <lineage>
        <taxon>Eukaryota</taxon>
        <taxon>Viridiplantae</taxon>
        <taxon>Streptophyta</taxon>
        <taxon>Embryophyta</taxon>
        <taxon>Tracheophyta</taxon>
        <taxon>Spermatophyta</taxon>
        <taxon>Magnoliopsida</taxon>
        <taxon>eudicotyledons</taxon>
        <taxon>Gunneridae</taxon>
        <taxon>Pentapetalae</taxon>
        <taxon>asterids</taxon>
        <taxon>lamiids</taxon>
        <taxon>Boraginales</taxon>
        <taxon>Boraginaceae</taxon>
        <taxon>Boraginoideae</taxon>
        <taxon>Lithospermeae</taxon>
        <taxon>Lithospermum</taxon>
    </lineage>
</organism>
<dbReference type="InterPro" id="IPR025659">
    <property type="entry name" value="Tubby-like_C"/>
</dbReference>
<comment type="caution">
    <text evidence="3">The sequence shown here is derived from an EMBL/GenBank/DDBJ whole genome shotgun (WGS) entry which is preliminary data.</text>
</comment>
<evidence type="ECO:0000256" key="2">
    <source>
        <dbReference type="SAM" id="MobiDB-lite"/>
    </source>
</evidence>
<dbReference type="Proteomes" id="UP001454036">
    <property type="component" value="Unassembled WGS sequence"/>
</dbReference>
<accession>A0AAV3R240</accession>
<dbReference type="PANTHER" id="PTHR31087">
    <property type="match status" value="1"/>
</dbReference>
<evidence type="ECO:0000313" key="4">
    <source>
        <dbReference type="Proteomes" id="UP001454036"/>
    </source>
</evidence>
<protein>
    <recommendedName>
        <fullName evidence="5">DUF4219 domain-containing protein</fullName>
    </recommendedName>
</protein>
<reference evidence="3 4" key="1">
    <citation type="submission" date="2024-01" db="EMBL/GenBank/DDBJ databases">
        <title>The complete chloroplast genome sequence of Lithospermum erythrorhizon: insights into the phylogenetic relationship among Boraginaceae species and the maternal lineages of purple gromwells.</title>
        <authorList>
            <person name="Okada T."/>
            <person name="Watanabe K."/>
        </authorList>
    </citation>
    <scope>NUCLEOTIDE SEQUENCE [LARGE SCALE GENOMIC DNA]</scope>
</reference>
<feature type="region of interest" description="Disordered" evidence="2">
    <location>
        <begin position="229"/>
        <end position="262"/>
    </location>
</feature>